<keyword evidence="6" id="KW-1185">Reference proteome</keyword>
<dbReference type="PANTHER" id="PTHR33164:SF64">
    <property type="entry name" value="TRANSCRIPTIONAL REGULATOR SLYA"/>
    <property type="match status" value="1"/>
</dbReference>
<dbReference type="Proteomes" id="UP000624709">
    <property type="component" value="Unassembled WGS sequence"/>
</dbReference>
<evidence type="ECO:0000259" key="4">
    <source>
        <dbReference type="PROSITE" id="PS50995"/>
    </source>
</evidence>
<dbReference type="EMBL" id="BOMS01000014">
    <property type="protein sequence ID" value="GIE64727.1"/>
    <property type="molecule type" value="Genomic_DNA"/>
</dbReference>
<keyword evidence="3" id="KW-0804">Transcription</keyword>
<accession>A0ABQ4B237</accession>
<evidence type="ECO:0000313" key="6">
    <source>
        <dbReference type="Proteomes" id="UP000624709"/>
    </source>
</evidence>
<dbReference type="Pfam" id="PF12802">
    <property type="entry name" value="MarR_2"/>
    <property type="match status" value="1"/>
</dbReference>
<comment type="caution">
    <text evidence="5">The sequence shown here is derived from an EMBL/GenBank/DDBJ whole genome shotgun (WGS) entry which is preliminary data.</text>
</comment>
<dbReference type="InterPro" id="IPR000835">
    <property type="entry name" value="HTH_MarR-typ"/>
</dbReference>
<keyword evidence="2" id="KW-0238">DNA-binding</keyword>
<dbReference type="PANTHER" id="PTHR33164">
    <property type="entry name" value="TRANSCRIPTIONAL REGULATOR, MARR FAMILY"/>
    <property type="match status" value="1"/>
</dbReference>
<evidence type="ECO:0000256" key="2">
    <source>
        <dbReference type="ARBA" id="ARBA00023125"/>
    </source>
</evidence>
<gene>
    <name evidence="5" type="ORF">Apa02nite_008350</name>
</gene>
<sequence>MTLIVLEAGLDLKHGLGNIPTMRGPTDLLYLLTRAERLLARRLSAILDAEDCSLDAWRVIALLADGKGRFMTELSERAFLPPGSLTRLADHLVEDNLVYRRGDDLDRRRIKVHLTARGRRLFQRVDERIRAELTDVPLGDSLGALVEALECSPGHTLAARQSR</sequence>
<protein>
    <recommendedName>
        <fullName evidence="4">HTH marR-type domain-containing protein</fullName>
    </recommendedName>
</protein>
<dbReference type="Gene3D" id="1.10.10.10">
    <property type="entry name" value="Winged helix-like DNA-binding domain superfamily/Winged helix DNA-binding domain"/>
    <property type="match status" value="1"/>
</dbReference>
<dbReference type="SMART" id="SM00347">
    <property type="entry name" value="HTH_MARR"/>
    <property type="match status" value="1"/>
</dbReference>
<dbReference type="PROSITE" id="PS50995">
    <property type="entry name" value="HTH_MARR_2"/>
    <property type="match status" value="1"/>
</dbReference>
<dbReference type="SUPFAM" id="SSF46785">
    <property type="entry name" value="Winged helix' DNA-binding domain"/>
    <property type="match status" value="1"/>
</dbReference>
<reference evidence="5 6" key="1">
    <citation type="submission" date="2021-01" db="EMBL/GenBank/DDBJ databases">
        <title>Whole genome shotgun sequence of Actinoplanes palleronii NBRC 14916.</title>
        <authorList>
            <person name="Komaki H."/>
            <person name="Tamura T."/>
        </authorList>
    </citation>
    <scope>NUCLEOTIDE SEQUENCE [LARGE SCALE GENOMIC DNA]</scope>
    <source>
        <strain evidence="5 6">NBRC 14916</strain>
    </source>
</reference>
<name>A0ABQ4B237_9ACTN</name>
<dbReference type="InterPro" id="IPR039422">
    <property type="entry name" value="MarR/SlyA-like"/>
</dbReference>
<evidence type="ECO:0000256" key="3">
    <source>
        <dbReference type="ARBA" id="ARBA00023163"/>
    </source>
</evidence>
<proteinExistence type="predicted"/>
<feature type="domain" description="HTH marR-type" evidence="4">
    <location>
        <begin position="25"/>
        <end position="163"/>
    </location>
</feature>
<evidence type="ECO:0000313" key="5">
    <source>
        <dbReference type="EMBL" id="GIE64727.1"/>
    </source>
</evidence>
<dbReference type="InterPro" id="IPR036388">
    <property type="entry name" value="WH-like_DNA-bd_sf"/>
</dbReference>
<evidence type="ECO:0000256" key="1">
    <source>
        <dbReference type="ARBA" id="ARBA00023015"/>
    </source>
</evidence>
<dbReference type="InterPro" id="IPR036390">
    <property type="entry name" value="WH_DNA-bd_sf"/>
</dbReference>
<organism evidence="5 6">
    <name type="scientific">Actinoplanes palleronii</name>
    <dbReference type="NCBI Taxonomy" id="113570"/>
    <lineage>
        <taxon>Bacteria</taxon>
        <taxon>Bacillati</taxon>
        <taxon>Actinomycetota</taxon>
        <taxon>Actinomycetes</taxon>
        <taxon>Micromonosporales</taxon>
        <taxon>Micromonosporaceae</taxon>
        <taxon>Actinoplanes</taxon>
    </lineage>
</organism>
<keyword evidence="1" id="KW-0805">Transcription regulation</keyword>